<evidence type="ECO:0000313" key="9">
    <source>
        <dbReference type="Proteomes" id="UP000054558"/>
    </source>
</evidence>
<dbReference type="GO" id="GO:0051123">
    <property type="term" value="P:RNA polymerase II preinitiation complex assembly"/>
    <property type="evidence" value="ECO:0000318"/>
    <property type="project" value="GO_Central"/>
</dbReference>
<evidence type="ECO:0000259" key="7">
    <source>
        <dbReference type="Pfam" id="PF03847"/>
    </source>
</evidence>
<dbReference type="GO" id="GO:0003677">
    <property type="term" value="F:DNA binding"/>
    <property type="evidence" value="ECO:0000318"/>
    <property type="project" value="GO_Central"/>
</dbReference>
<proteinExistence type="inferred from homology"/>
<sequence length="300" mass="30786">MPSPSSAMPTFPGSYGQTLGARPAGANVIRPGEGIGQVPPGSQILRAQTPTVALTAAQKKQQQAGLAQARSPSPFFPPASQGGGMQARPVQQANPPGMSQARPAAGGTAQQPISQAQRSGSPGLPPVSNAQAQAAQALGLTRFSRPPAAAPAQLLGKRTLQDLLAQVDPGAVLDPEVEDVLLEVADDFIESVTNFSCSLARHRKSPVLEAKDVLLHLERNWHMTIPGFSGDELRPYRRPAVNEAHKQRLAVVKRSAAGESSEKPPNLGASNAGGPAGGQTAVPPSRPPGSVPGGPGASNI</sequence>
<feature type="compositionally biased region" description="Gly residues" evidence="6">
    <location>
        <begin position="291"/>
        <end position="300"/>
    </location>
</feature>
<dbReference type="OMA" id="RSWNLAI"/>
<protein>
    <submittedName>
        <fullName evidence="8">Transcription initiation factor TFIID subunit</fullName>
    </submittedName>
</protein>
<dbReference type="STRING" id="105231.A0A1Y1I4U4"/>
<reference evidence="8 9" key="1">
    <citation type="journal article" date="2014" name="Nat. Commun.">
        <title>Klebsormidium flaccidum genome reveals primary factors for plant terrestrial adaptation.</title>
        <authorList>
            <person name="Hori K."/>
            <person name="Maruyama F."/>
            <person name="Fujisawa T."/>
            <person name="Togashi T."/>
            <person name="Yamamoto N."/>
            <person name="Seo M."/>
            <person name="Sato S."/>
            <person name="Yamada T."/>
            <person name="Mori H."/>
            <person name="Tajima N."/>
            <person name="Moriyama T."/>
            <person name="Ikeuchi M."/>
            <person name="Watanabe M."/>
            <person name="Wada H."/>
            <person name="Kobayashi K."/>
            <person name="Saito M."/>
            <person name="Masuda T."/>
            <person name="Sasaki-Sekimoto Y."/>
            <person name="Mashiguchi K."/>
            <person name="Awai K."/>
            <person name="Shimojima M."/>
            <person name="Masuda S."/>
            <person name="Iwai M."/>
            <person name="Nobusawa T."/>
            <person name="Narise T."/>
            <person name="Kondo S."/>
            <person name="Saito H."/>
            <person name="Sato R."/>
            <person name="Murakawa M."/>
            <person name="Ihara Y."/>
            <person name="Oshima-Yamada Y."/>
            <person name="Ohtaka K."/>
            <person name="Satoh M."/>
            <person name="Sonobe K."/>
            <person name="Ishii M."/>
            <person name="Ohtani R."/>
            <person name="Kanamori-Sato M."/>
            <person name="Honoki R."/>
            <person name="Miyazaki D."/>
            <person name="Mochizuki H."/>
            <person name="Umetsu J."/>
            <person name="Higashi K."/>
            <person name="Shibata D."/>
            <person name="Kamiya Y."/>
            <person name="Sato N."/>
            <person name="Nakamura Y."/>
            <person name="Tabata S."/>
            <person name="Ida S."/>
            <person name="Kurokawa K."/>
            <person name="Ohta H."/>
        </authorList>
    </citation>
    <scope>NUCLEOTIDE SEQUENCE [LARGE SCALE GENOMIC DNA]</scope>
    <source>
        <strain evidence="8 9">NIES-2285</strain>
    </source>
</reference>
<dbReference type="CDD" id="cd07981">
    <property type="entry name" value="HFD_TAF12"/>
    <property type="match status" value="1"/>
</dbReference>
<comment type="subcellular location">
    <subcellularLocation>
        <location evidence="1">Nucleus</location>
    </subcellularLocation>
</comment>
<dbReference type="Pfam" id="PF03847">
    <property type="entry name" value="TFIID_20kDa"/>
    <property type="match status" value="1"/>
</dbReference>
<keyword evidence="4" id="KW-0804">Transcription</keyword>
<feature type="region of interest" description="Disordered" evidence="6">
    <location>
        <begin position="55"/>
        <end position="133"/>
    </location>
</feature>
<dbReference type="Gene3D" id="1.10.20.10">
    <property type="entry name" value="Histone, subunit A"/>
    <property type="match status" value="1"/>
</dbReference>
<dbReference type="GO" id="GO:0003743">
    <property type="term" value="F:translation initiation factor activity"/>
    <property type="evidence" value="ECO:0007669"/>
    <property type="project" value="UniProtKB-KW"/>
</dbReference>
<dbReference type="GO" id="GO:0046982">
    <property type="term" value="F:protein heterodimerization activity"/>
    <property type="evidence" value="ECO:0007669"/>
    <property type="project" value="InterPro"/>
</dbReference>
<evidence type="ECO:0000256" key="6">
    <source>
        <dbReference type="SAM" id="MobiDB-lite"/>
    </source>
</evidence>
<evidence type="ECO:0000256" key="4">
    <source>
        <dbReference type="ARBA" id="ARBA00023163"/>
    </source>
</evidence>
<feature type="region of interest" description="Disordered" evidence="6">
    <location>
        <begin position="252"/>
        <end position="300"/>
    </location>
</feature>
<dbReference type="OrthoDB" id="2193432at2759"/>
<dbReference type="FunFam" id="1.10.20.10:FF:000011">
    <property type="entry name" value="Transcription initiation factor TFIID subunit 12"/>
    <property type="match status" value="1"/>
</dbReference>
<dbReference type="GO" id="GO:0005669">
    <property type="term" value="C:transcription factor TFIID complex"/>
    <property type="evidence" value="ECO:0000318"/>
    <property type="project" value="GO_Central"/>
</dbReference>
<keyword evidence="5" id="KW-0539">Nucleus</keyword>
<keyword evidence="3" id="KW-0805">Transcription regulation</keyword>
<feature type="compositionally biased region" description="Low complexity" evidence="6">
    <location>
        <begin position="55"/>
        <end position="73"/>
    </location>
</feature>
<dbReference type="InterPro" id="IPR003228">
    <property type="entry name" value="TFIID_TAF12_dom"/>
</dbReference>
<keyword evidence="9" id="KW-1185">Reference proteome</keyword>
<gene>
    <name evidence="8" type="ORF">KFL_001890130</name>
</gene>
<keyword evidence="8" id="KW-0648">Protein biosynthesis</keyword>
<organism evidence="8 9">
    <name type="scientific">Klebsormidium nitens</name>
    <name type="common">Green alga</name>
    <name type="synonym">Ulothrix nitens</name>
    <dbReference type="NCBI Taxonomy" id="105231"/>
    <lineage>
        <taxon>Eukaryota</taxon>
        <taxon>Viridiplantae</taxon>
        <taxon>Streptophyta</taxon>
        <taxon>Klebsormidiophyceae</taxon>
        <taxon>Klebsormidiales</taxon>
        <taxon>Klebsormidiaceae</taxon>
        <taxon>Klebsormidium</taxon>
    </lineage>
</organism>
<dbReference type="SUPFAM" id="SSF47113">
    <property type="entry name" value="Histone-fold"/>
    <property type="match status" value="1"/>
</dbReference>
<dbReference type="PANTHER" id="PTHR12264">
    <property type="entry name" value="TRANSCRIPTION INITIATION FACTOR TFIID SUBUNIT 12"/>
    <property type="match status" value="1"/>
</dbReference>
<dbReference type="GO" id="GO:0000124">
    <property type="term" value="C:SAGA complex"/>
    <property type="evidence" value="ECO:0007669"/>
    <property type="project" value="InterPro"/>
</dbReference>
<dbReference type="EMBL" id="DF237138">
    <property type="protein sequence ID" value="GAQ84449.1"/>
    <property type="molecule type" value="Genomic_DNA"/>
</dbReference>
<dbReference type="Proteomes" id="UP000054558">
    <property type="component" value="Unassembled WGS sequence"/>
</dbReference>
<dbReference type="InterPro" id="IPR037794">
    <property type="entry name" value="TAF12"/>
</dbReference>
<accession>A0A1Y1I4U4</accession>
<evidence type="ECO:0000313" key="8">
    <source>
        <dbReference type="EMBL" id="GAQ84449.1"/>
    </source>
</evidence>
<feature type="region of interest" description="Disordered" evidence="6">
    <location>
        <begin position="1"/>
        <end position="42"/>
    </location>
</feature>
<feature type="domain" description="Transcription initiation factor TFIID subunit 12" evidence="7">
    <location>
        <begin position="156"/>
        <end position="223"/>
    </location>
</feature>
<keyword evidence="8" id="KW-0396">Initiation factor</keyword>
<feature type="compositionally biased region" description="Polar residues" evidence="6">
    <location>
        <begin position="108"/>
        <end position="120"/>
    </location>
</feature>
<dbReference type="GO" id="GO:0017025">
    <property type="term" value="F:TBP-class protein binding"/>
    <property type="evidence" value="ECO:0000318"/>
    <property type="project" value="GO_Central"/>
</dbReference>
<dbReference type="PANTHER" id="PTHR12264:SF21">
    <property type="entry name" value="TRANSCRIPTION INITIATION FACTOR TFIID SUBUNIT 12"/>
    <property type="match status" value="1"/>
</dbReference>
<name>A0A1Y1I4U4_KLENI</name>
<evidence type="ECO:0000256" key="5">
    <source>
        <dbReference type="ARBA" id="ARBA00023242"/>
    </source>
</evidence>
<dbReference type="AlphaFoldDB" id="A0A1Y1I4U4"/>
<evidence type="ECO:0000256" key="2">
    <source>
        <dbReference type="ARBA" id="ARBA00007530"/>
    </source>
</evidence>
<evidence type="ECO:0000256" key="3">
    <source>
        <dbReference type="ARBA" id="ARBA00023015"/>
    </source>
</evidence>
<comment type="similarity">
    <text evidence="2">Belongs to the TAF12 family.</text>
</comment>
<dbReference type="InterPro" id="IPR009072">
    <property type="entry name" value="Histone-fold"/>
</dbReference>
<evidence type="ECO:0000256" key="1">
    <source>
        <dbReference type="ARBA" id="ARBA00004123"/>
    </source>
</evidence>